<name>R7THT5_CAPTE</name>
<dbReference type="Pfam" id="PF06886">
    <property type="entry name" value="TPX2"/>
    <property type="match status" value="1"/>
</dbReference>
<reference evidence="11" key="3">
    <citation type="submission" date="2015-06" db="UniProtKB">
        <authorList>
            <consortium name="EnsemblMetazoa"/>
        </authorList>
    </citation>
    <scope>IDENTIFICATION</scope>
</reference>
<protein>
    <recommendedName>
        <fullName evidence="13">TPX2 C-terminal domain-containing protein</fullName>
    </recommendedName>
</protein>
<dbReference type="PANTHER" id="PTHR14326:SF44">
    <property type="entry name" value="TARGETING PROTEIN FOR XKLP2"/>
    <property type="match status" value="1"/>
</dbReference>
<dbReference type="OrthoDB" id="1684416at2759"/>
<dbReference type="GO" id="GO:0005634">
    <property type="term" value="C:nucleus"/>
    <property type="evidence" value="ECO:0007669"/>
    <property type="project" value="UniProtKB-SubCell"/>
</dbReference>
<evidence type="ECO:0000256" key="7">
    <source>
        <dbReference type="SAM" id="MobiDB-lite"/>
    </source>
</evidence>
<evidence type="ECO:0000259" key="9">
    <source>
        <dbReference type="Pfam" id="PF12214"/>
    </source>
</evidence>
<evidence type="ECO:0000256" key="5">
    <source>
        <dbReference type="ARBA" id="ARBA00023212"/>
    </source>
</evidence>
<keyword evidence="12" id="KW-1185">Reference proteome</keyword>
<dbReference type="GO" id="GO:0005874">
    <property type="term" value="C:microtubule"/>
    <property type="evidence" value="ECO:0007669"/>
    <property type="project" value="InterPro"/>
</dbReference>
<reference evidence="12" key="1">
    <citation type="submission" date="2012-12" db="EMBL/GenBank/DDBJ databases">
        <authorList>
            <person name="Hellsten U."/>
            <person name="Grimwood J."/>
            <person name="Chapman J.A."/>
            <person name="Shapiro H."/>
            <person name="Aerts A."/>
            <person name="Otillar R.P."/>
            <person name="Terry A.Y."/>
            <person name="Boore J.L."/>
            <person name="Simakov O."/>
            <person name="Marletaz F."/>
            <person name="Cho S.-J."/>
            <person name="Edsinger-Gonzales E."/>
            <person name="Havlak P."/>
            <person name="Kuo D.-H."/>
            <person name="Larsson T."/>
            <person name="Lv J."/>
            <person name="Arendt D."/>
            <person name="Savage R."/>
            <person name="Osoegawa K."/>
            <person name="de Jong P."/>
            <person name="Lindberg D.R."/>
            <person name="Seaver E.C."/>
            <person name="Weisblat D.A."/>
            <person name="Putnam N.H."/>
            <person name="Grigoriev I.V."/>
            <person name="Rokhsar D.S."/>
        </authorList>
    </citation>
    <scope>NUCLEOTIDE SEQUENCE</scope>
    <source>
        <strain evidence="12">I ESC-2004</strain>
    </source>
</reference>
<evidence type="ECO:0008006" key="13">
    <source>
        <dbReference type="Google" id="ProtNLM"/>
    </source>
</evidence>
<feature type="region of interest" description="Disordered" evidence="7">
    <location>
        <begin position="318"/>
        <end position="345"/>
    </location>
</feature>
<dbReference type="EMBL" id="AMQN01031392">
    <property type="status" value="NOT_ANNOTATED_CDS"/>
    <property type="molecule type" value="Genomic_DNA"/>
</dbReference>
<feature type="domain" description="TPX2 C-terminal" evidence="8">
    <location>
        <begin position="494"/>
        <end position="567"/>
    </location>
</feature>
<feature type="region of interest" description="Disordered" evidence="7">
    <location>
        <begin position="147"/>
        <end position="288"/>
    </location>
</feature>
<gene>
    <name evidence="10" type="ORF">CAPTEDRAFT_156379</name>
</gene>
<dbReference type="GO" id="GO:0005819">
    <property type="term" value="C:spindle"/>
    <property type="evidence" value="ECO:0007669"/>
    <property type="project" value="UniProtKB-SubCell"/>
</dbReference>
<evidence type="ECO:0000256" key="4">
    <source>
        <dbReference type="ARBA" id="ARBA00022490"/>
    </source>
</evidence>
<dbReference type="InterPro" id="IPR027330">
    <property type="entry name" value="TPX2_central_dom"/>
</dbReference>
<dbReference type="Proteomes" id="UP000014760">
    <property type="component" value="Unassembled WGS sequence"/>
</dbReference>
<feature type="region of interest" description="Disordered" evidence="7">
    <location>
        <begin position="408"/>
        <end position="437"/>
    </location>
</feature>
<comment type="similarity">
    <text evidence="3">Belongs to the TPX2 family.</text>
</comment>
<dbReference type="InterPro" id="IPR009675">
    <property type="entry name" value="TPX2_fam"/>
</dbReference>
<dbReference type="EMBL" id="AMQN01031393">
    <property type="status" value="NOT_ANNOTATED_CDS"/>
    <property type="molecule type" value="Genomic_DNA"/>
</dbReference>
<evidence type="ECO:0000313" key="12">
    <source>
        <dbReference type="Proteomes" id="UP000014760"/>
    </source>
</evidence>
<evidence type="ECO:0000256" key="1">
    <source>
        <dbReference type="ARBA" id="ARBA00004123"/>
    </source>
</evidence>
<evidence type="ECO:0000259" key="8">
    <source>
        <dbReference type="Pfam" id="PF06886"/>
    </source>
</evidence>
<dbReference type="OMA" id="GRHTVSC"/>
<keyword evidence="5" id="KW-0206">Cytoskeleton</keyword>
<keyword evidence="6" id="KW-0539">Nucleus</keyword>
<sequence>MRSTSSTPARNEAPTGKAVLSNVCTDLDAWRTKTAHCVKANNQRRQTALRLRSKSINSKVLSPPKAKPEAHKLARPVTPKCLKRSMKPAAEAKNHEERQMEEIAEKRKALVRMRKLATDSLKAAMKPSVPATRKVKVTHTDEFHFATDSRLKSQNDSNGDEAKSGDFIGGLRKHSPHASRPQRTITRPAPFHLSQMRKRKPEEETAAQKYKTVAEQCREFSTKTPERFHSQPHGKGDGPSPSKRRRDPSGEVLTKPRTPNLQSRLRHRPVAAESQAEKEEREAEEVSKFKFKARPLNERILRSTVGVKKVPVKEITQPVTPDLHTNHRAAVRPKPSTEEESSFDRTMKSMANHKVPFSGLPFQPALEHKITEPEPFSFDSRDKERWAMKEQKIQQIYEEEKKAREFHAHPLPDLSPDVLPAVPKKPPTKMKPFDLDCQIRGTSKAEEWGQKIEEELRQKRALAKFKARPASVLEKAPFIPEHSNKPLTDVTEVTLNTEKRAEERHEWETHFAQQRTETELQKHAAEQLRLKQEEEEVKHLRQEIVHKANPIRQYKSVEVHSSSIPLTNPQTPRFSARLQSRGNKQ</sequence>
<dbReference type="AlphaFoldDB" id="R7THT5"/>
<evidence type="ECO:0000256" key="3">
    <source>
        <dbReference type="ARBA" id="ARBA00005885"/>
    </source>
</evidence>
<dbReference type="GO" id="GO:0060236">
    <property type="term" value="P:regulation of mitotic spindle organization"/>
    <property type="evidence" value="ECO:0007669"/>
    <property type="project" value="InterPro"/>
</dbReference>
<feature type="compositionally biased region" description="Basic and acidic residues" evidence="7">
    <location>
        <begin position="216"/>
        <end position="229"/>
    </location>
</feature>
<feature type="domain" description="TPX2 central" evidence="9">
    <location>
        <begin position="253"/>
        <end position="412"/>
    </location>
</feature>
<feature type="region of interest" description="Disordered" evidence="7">
    <location>
        <begin position="365"/>
        <end position="384"/>
    </location>
</feature>
<dbReference type="EMBL" id="KB310636">
    <property type="protein sequence ID" value="ELT91121.1"/>
    <property type="molecule type" value="Genomic_DNA"/>
</dbReference>
<dbReference type="InterPro" id="IPR027329">
    <property type="entry name" value="TPX2_C"/>
</dbReference>
<dbReference type="HOGENOM" id="CLU_022592_0_0_1"/>
<feature type="compositionally biased region" description="Basic and acidic residues" evidence="7">
    <location>
        <begin position="275"/>
        <end position="288"/>
    </location>
</feature>
<evidence type="ECO:0000256" key="2">
    <source>
        <dbReference type="ARBA" id="ARBA00004186"/>
    </source>
</evidence>
<reference evidence="10 12" key="2">
    <citation type="journal article" date="2013" name="Nature">
        <title>Insights into bilaterian evolution from three spiralian genomes.</title>
        <authorList>
            <person name="Simakov O."/>
            <person name="Marletaz F."/>
            <person name="Cho S.J."/>
            <person name="Edsinger-Gonzales E."/>
            <person name="Havlak P."/>
            <person name="Hellsten U."/>
            <person name="Kuo D.H."/>
            <person name="Larsson T."/>
            <person name="Lv J."/>
            <person name="Arendt D."/>
            <person name="Savage R."/>
            <person name="Osoegawa K."/>
            <person name="de Jong P."/>
            <person name="Grimwood J."/>
            <person name="Chapman J.A."/>
            <person name="Shapiro H."/>
            <person name="Aerts A."/>
            <person name="Otillar R.P."/>
            <person name="Terry A.Y."/>
            <person name="Boore J.L."/>
            <person name="Grigoriev I.V."/>
            <person name="Lindberg D.R."/>
            <person name="Seaver E.C."/>
            <person name="Weisblat D.A."/>
            <person name="Putnam N.H."/>
            <person name="Rokhsar D.S."/>
        </authorList>
    </citation>
    <scope>NUCLEOTIDE SEQUENCE</scope>
    <source>
        <strain evidence="10 12">I ESC-2004</strain>
    </source>
</reference>
<feature type="region of interest" description="Disordered" evidence="7">
    <location>
        <begin position="52"/>
        <end position="75"/>
    </location>
</feature>
<dbReference type="STRING" id="283909.R7THT5"/>
<evidence type="ECO:0000256" key="6">
    <source>
        <dbReference type="ARBA" id="ARBA00023242"/>
    </source>
</evidence>
<evidence type="ECO:0000313" key="11">
    <source>
        <dbReference type="EnsemblMetazoa" id="CapteP156379"/>
    </source>
</evidence>
<accession>R7THT5</accession>
<evidence type="ECO:0000313" key="10">
    <source>
        <dbReference type="EMBL" id="ELT91121.1"/>
    </source>
</evidence>
<organism evidence="10">
    <name type="scientific">Capitella teleta</name>
    <name type="common">Polychaete worm</name>
    <dbReference type="NCBI Taxonomy" id="283909"/>
    <lineage>
        <taxon>Eukaryota</taxon>
        <taxon>Metazoa</taxon>
        <taxon>Spiralia</taxon>
        <taxon>Lophotrochozoa</taxon>
        <taxon>Annelida</taxon>
        <taxon>Polychaeta</taxon>
        <taxon>Sedentaria</taxon>
        <taxon>Scolecida</taxon>
        <taxon>Capitellidae</taxon>
        <taxon>Capitella</taxon>
    </lineage>
</organism>
<feature type="region of interest" description="Disordered" evidence="7">
    <location>
        <begin position="561"/>
        <end position="585"/>
    </location>
</feature>
<comment type="subcellular location">
    <subcellularLocation>
        <location evidence="2">Cytoplasm</location>
        <location evidence="2">Cytoskeleton</location>
        <location evidence="2">Spindle</location>
    </subcellularLocation>
    <subcellularLocation>
        <location evidence="1">Nucleus</location>
    </subcellularLocation>
</comment>
<dbReference type="EnsemblMetazoa" id="CapteT156379">
    <property type="protein sequence ID" value="CapteP156379"/>
    <property type="gene ID" value="CapteG156379"/>
</dbReference>
<dbReference type="PANTHER" id="PTHR14326">
    <property type="entry name" value="TARGETING PROTEIN FOR XKLP2"/>
    <property type="match status" value="1"/>
</dbReference>
<dbReference type="Pfam" id="PF12214">
    <property type="entry name" value="TPX2_importin"/>
    <property type="match status" value="1"/>
</dbReference>
<proteinExistence type="inferred from homology"/>
<keyword evidence="4" id="KW-0963">Cytoplasm</keyword>